<feature type="short sequence motif" description="Q motif" evidence="8">
    <location>
        <begin position="4"/>
        <end position="32"/>
    </location>
</feature>
<dbReference type="InterPro" id="IPR001650">
    <property type="entry name" value="Helicase_C-like"/>
</dbReference>
<dbReference type="SMART" id="SM00487">
    <property type="entry name" value="DEXDc"/>
    <property type="match status" value="1"/>
</dbReference>
<dbReference type="CDD" id="cd12252">
    <property type="entry name" value="RRM_DbpA"/>
    <property type="match status" value="1"/>
</dbReference>
<dbReference type="Gene3D" id="3.40.50.300">
    <property type="entry name" value="P-loop containing nucleotide triphosphate hydrolases"/>
    <property type="match status" value="2"/>
</dbReference>
<dbReference type="CDD" id="cd00268">
    <property type="entry name" value="DEADc"/>
    <property type="match status" value="1"/>
</dbReference>
<dbReference type="InterPro" id="IPR027417">
    <property type="entry name" value="P-loop_NTPase"/>
</dbReference>
<feature type="compositionally biased region" description="Basic and acidic residues" evidence="10">
    <location>
        <begin position="442"/>
        <end position="491"/>
    </location>
</feature>
<dbReference type="EC" id="3.6.4.13" evidence="1"/>
<keyword evidence="3 9" id="KW-0547">Nucleotide-binding</keyword>
<accession>A0ABN4APD0</accession>
<keyword evidence="2" id="KW-0963">Cytoplasm</keyword>
<evidence type="ECO:0000313" key="15">
    <source>
        <dbReference type="Proteomes" id="UP000002875"/>
    </source>
</evidence>
<evidence type="ECO:0000259" key="11">
    <source>
        <dbReference type="PROSITE" id="PS51192"/>
    </source>
</evidence>
<dbReference type="PROSITE" id="PS00039">
    <property type="entry name" value="DEAD_ATP_HELICASE"/>
    <property type="match status" value="1"/>
</dbReference>
<keyword evidence="5 9" id="KW-0347">Helicase</keyword>
<comment type="similarity">
    <text evidence="9">Belongs to the DEAD box helicase family.</text>
</comment>
<dbReference type="InterPro" id="IPR012677">
    <property type="entry name" value="Nucleotide-bd_a/b_plait_sf"/>
</dbReference>
<dbReference type="InterPro" id="IPR050547">
    <property type="entry name" value="DEAD_box_RNA_helicases"/>
</dbReference>
<evidence type="ECO:0000256" key="5">
    <source>
        <dbReference type="ARBA" id="ARBA00022806"/>
    </source>
</evidence>
<dbReference type="Gene3D" id="3.30.70.330">
    <property type="match status" value="1"/>
</dbReference>
<dbReference type="Proteomes" id="UP000002875">
    <property type="component" value="Chromosome"/>
</dbReference>
<evidence type="ECO:0000256" key="9">
    <source>
        <dbReference type="RuleBase" id="RU000492"/>
    </source>
</evidence>
<reference evidence="14 15" key="1">
    <citation type="submission" date="2011-07" db="EMBL/GenBank/DDBJ databases">
        <title>The complete genome of chromosome of Emticicia oligotrophica DSM 17448.</title>
        <authorList>
            <consortium name="US DOE Joint Genome Institute (JGI-PGF)"/>
            <person name="Lucas S."/>
            <person name="Han J."/>
            <person name="Lapidus A."/>
            <person name="Bruce D."/>
            <person name="Goodwin L."/>
            <person name="Pitluck S."/>
            <person name="Peters L."/>
            <person name="Kyrpides N."/>
            <person name="Mavromatis K."/>
            <person name="Ivanova N."/>
            <person name="Ovchinnikova G."/>
            <person name="Teshima H."/>
            <person name="Detter J.C."/>
            <person name="Tapia R."/>
            <person name="Han C."/>
            <person name="Land M."/>
            <person name="Hauser L."/>
            <person name="Markowitz V."/>
            <person name="Cheng J.-F."/>
            <person name="Hugenholtz P."/>
            <person name="Woyke T."/>
            <person name="Wu D."/>
            <person name="Tindall B."/>
            <person name="Pomrenke H."/>
            <person name="Brambilla E."/>
            <person name="Klenk H.-P."/>
            <person name="Eisen J.A."/>
        </authorList>
    </citation>
    <scope>NUCLEOTIDE SEQUENCE [LARGE SCALE GENOMIC DNA]</scope>
    <source>
        <strain evidence="14 15">DSM 17448</strain>
    </source>
</reference>
<dbReference type="PANTHER" id="PTHR47963">
    <property type="entry name" value="DEAD-BOX ATP-DEPENDENT RNA HELICASE 47, MITOCHONDRIAL"/>
    <property type="match status" value="1"/>
</dbReference>
<evidence type="ECO:0000256" key="4">
    <source>
        <dbReference type="ARBA" id="ARBA00022801"/>
    </source>
</evidence>
<dbReference type="InterPro" id="IPR014014">
    <property type="entry name" value="RNA_helicase_DEAD_Q_motif"/>
</dbReference>
<feature type="domain" description="DEAD-box RNA helicase Q" evidence="13">
    <location>
        <begin position="4"/>
        <end position="32"/>
    </location>
</feature>
<dbReference type="InterPro" id="IPR057325">
    <property type="entry name" value="DeaD_dimer"/>
</dbReference>
<keyword evidence="7" id="KW-0346">Stress response</keyword>
<dbReference type="InterPro" id="IPR014001">
    <property type="entry name" value="Helicase_ATP-bd"/>
</dbReference>
<evidence type="ECO:0000256" key="8">
    <source>
        <dbReference type="PROSITE-ProRule" id="PRU00552"/>
    </source>
</evidence>
<feature type="domain" description="Helicase C-terminal" evidence="12">
    <location>
        <begin position="217"/>
        <end position="378"/>
    </location>
</feature>
<dbReference type="InterPro" id="IPR044742">
    <property type="entry name" value="DEAD/DEAH_RhlB"/>
</dbReference>
<feature type="domain" description="Helicase ATP-binding" evidence="11">
    <location>
        <begin position="35"/>
        <end position="206"/>
    </location>
</feature>
<dbReference type="GO" id="GO:0004386">
    <property type="term" value="F:helicase activity"/>
    <property type="evidence" value="ECO:0007669"/>
    <property type="project" value="UniProtKB-KW"/>
</dbReference>
<evidence type="ECO:0000259" key="12">
    <source>
        <dbReference type="PROSITE" id="PS51194"/>
    </source>
</evidence>
<dbReference type="InterPro" id="IPR011545">
    <property type="entry name" value="DEAD/DEAH_box_helicase_dom"/>
</dbReference>
<evidence type="ECO:0000256" key="6">
    <source>
        <dbReference type="ARBA" id="ARBA00022840"/>
    </source>
</evidence>
<dbReference type="PANTHER" id="PTHR47963:SF8">
    <property type="entry name" value="ATP-DEPENDENT RNA HELICASE DEAD"/>
    <property type="match status" value="1"/>
</dbReference>
<dbReference type="EMBL" id="CP002961">
    <property type="protein sequence ID" value="AFK04219.1"/>
    <property type="molecule type" value="Genomic_DNA"/>
</dbReference>
<dbReference type="PROSITE" id="PS51194">
    <property type="entry name" value="HELICASE_CTER"/>
    <property type="match status" value="1"/>
</dbReference>
<dbReference type="SUPFAM" id="SSF52540">
    <property type="entry name" value="P-loop containing nucleoside triphosphate hydrolases"/>
    <property type="match status" value="1"/>
</dbReference>
<name>A0ABN4APD0_EMTOG</name>
<dbReference type="InterPro" id="IPR005580">
    <property type="entry name" value="DbpA/CsdA_RNA-bd_dom"/>
</dbReference>
<keyword evidence="6 9" id="KW-0067">ATP-binding</keyword>
<gene>
    <name evidence="14" type="ordered locus">Emtol_3086</name>
</gene>
<dbReference type="PROSITE" id="PS51192">
    <property type="entry name" value="HELICASE_ATP_BIND_1"/>
    <property type="match status" value="1"/>
</dbReference>
<evidence type="ECO:0000256" key="3">
    <source>
        <dbReference type="ARBA" id="ARBA00022741"/>
    </source>
</evidence>
<evidence type="ECO:0000256" key="1">
    <source>
        <dbReference type="ARBA" id="ARBA00012552"/>
    </source>
</evidence>
<evidence type="ECO:0000259" key="13">
    <source>
        <dbReference type="PROSITE" id="PS51195"/>
    </source>
</evidence>
<evidence type="ECO:0000256" key="2">
    <source>
        <dbReference type="ARBA" id="ARBA00022490"/>
    </source>
</evidence>
<dbReference type="RefSeq" id="WP_015029913.1">
    <property type="nucleotide sequence ID" value="NC_018748.1"/>
</dbReference>
<evidence type="ECO:0000256" key="7">
    <source>
        <dbReference type="ARBA" id="ARBA00023016"/>
    </source>
</evidence>
<dbReference type="SMART" id="SM00490">
    <property type="entry name" value="HELICc"/>
    <property type="match status" value="1"/>
</dbReference>
<evidence type="ECO:0000256" key="10">
    <source>
        <dbReference type="SAM" id="MobiDB-lite"/>
    </source>
</evidence>
<evidence type="ECO:0000313" key="14">
    <source>
        <dbReference type="EMBL" id="AFK04219.1"/>
    </source>
</evidence>
<sequence length="576" mass="64699">MEQVKFSDLPVSEYILRAVEEMGFEFSTPIQSQGIPAVLRGGDVIGQAQTGTGKTAAFGIPAIEAVDVEDKNTQVLVMCPTRELALQVKEQIQKLAKYKKGLHVAAIYGGESYERQFLALKKGVQIVVGTPGRIMDHIDRKTLSLSSIKMAILDEADEMLNMGFREDIEKILSYAPDERQTVLFSATMSPEILSIAKRFQKDPEVIRTVKTEISNANIEQFFFPVRREAKMEVMTRLIDVNNLKLMLVFANTKSKVDEIVSELQIRGYAAEGLHGDMRQQVRTQVMNKFRAGTTTILVATDVAARGIDVSGVDAVFNYDVPQDLEYYVHRIGRTGRAGKTGKAFMFISGREKSRLREIEYYTKVKIEQGQIPTLAELIKTRHQKFVEQVRETLTAGIEENYEDIINELSNEGYSDVQIMSALIKMQVGTIKSEFSDNQLSDSYRESRSNDRFGSRDSRSTSGRRDSRDGGRDFGQSRERRFEPRERRREGGPSRGSANGDMVRLFLSLGRKDNVAPNHIVGAITSETRIAGRAIGQIDIYDKFSFVEVPQADVKRVLEGMQGKTINARQVSMEIAK</sequence>
<dbReference type="CDD" id="cd18787">
    <property type="entry name" value="SF2_C_DEAD"/>
    <property type="match status" value="1"/>
</dbReference>
<dbReference type="Pfam" id="PF00270">
    <property type="entry name" value="DEAD"/>
    <property type="match status" value="1"/>
</dbReference>
<keyword evidence="15" id="KW-1185">Reference proteome</keyword>
<dbReference type="Pfam" id="PF00271">
    <property type="entry name" value="Helicase_C"/>
    <property type="match status" value="1"/>
</dbReference>
<keyword evidence="4 9" id="KW-0378">Hydrolase</keyword>
<organism evidence="14 15">
    <name type="scientific">Emticicia oligotrophica (strain DSM 17448 / CIP 109782 / MTCC 6937 / GPTSA100-15)</name>
    <dbReference type="NCBI Taxonomy" id="929562"/>
    <lineage>
        <taxon>Bacteria</taxon>
        <taxon>Pseudomonadati</taxon>
        <taxon>Bacteroidota</taxon>
        <taxon>Cytophagia</taxon>
        <taxon>Cytophagales</taxon>
        <taxon>Leadbetterellaceae</taxon>
        <taxon>Emticicia</taxon>
    </lineage>
</organism>
<dbReference type="PROSITE" id="PS51195">
    <property type="entry name" value="Q_MOTIF"/>
    <property type="match status" value="1"/>
</dbReference>
<dbReference type="Pfam" id="PF25399">
    <property type="entry name" value="DeaD_dimer"/>
    <property type="match status" value="1"/>
</dbReference>
<dbReference type="Pfam" id="PF03880">
    <property type="entry name" value="DbpA"/>
    <property type="match status" value="1"/>
</dbReference>
<feature type="region of interest" description="Disordered" evidence="10">
    <location>
        <begin position="437"/>
        <end position="499"/>
    </location>
</feature>
<proteinExistence type="inferred from homology"/>
<dbReference type="InterPro" id="IPR000629">
    <property type="entry name" value="RNA-helicase_DEAD-box_CS"/>
</dbReference>
<protein>
    <recommendedName>
        <fullName evidence="1">RNA helicase</fullName>
        <ecNumber evidence="1">3.6.4.13</ecNumber>
    </recommendedName>
</protein>